<comment type="caution">
    <text evidence="2">The sequence shown here is derived from an EMBL/GenBank/DDBJ whole genome shotgun (WGS) entry which is preliminary data.</text>
</comment>
<dbReference type="EMBL" id="JAGIKT010000080">
    <property type="protein sequence ID" value="MBP0115335.1"/>
    <property type="molecule type" value="Genomic_DNA"/>
</dbReference>
<dbReference type="Pfam" id="PF13924">
    <property type="entry name" value="Lipocalin_5"/>
    <property type="match status" value="1"/>
</dbReference>
<dbReference type="Proteomes" id="UP000669317">
    <property type="component" value="Unassembled WGS sequence"/>
</dbReference>
<gene>
    <name evidence="2" type="ORF">JWS04_30575</name>
</gene>
<evidence type="ECO:0000259" key="1">
    <source>
        <dbReference type="Pfam" id="PF13924"/>
    </source>
</evidence>
<evidence type="ECO:0000313" key="2">
    <source>
        <dbReference type="EMBL" id="MBP0115335.1"/>
    </source>
</evidence>
<accession>A0ABS4A5S6</accession>
<organism evidence="2 3">
    <name type="scientific">Bradyrhizobium vignae</name>
    <dbReference type="NCBI Taxonomy" id="1549949"/>
    <lineage>
        <taxon>Bacteria</taxon>
        <taxon>Pseudomonadati</taxon>
        <taxon>Pseudomonadota</taxon>
        <taxon>Alphaproteobacteria</taxon>
        <taxon>Hyphomicrobiales</taxon>
        <taxon>Nitrobacteraceae</taxon>
        <taxon>Bradyrhizobium</taxon>
    </lineage>
</organism>
<proteinExistence type="predicted"/>
<evidence type="ECO:0000313" key="3">
    <source>
        <dbReference type="Proteomes" id="UP000669317"/>
    </source>
</evidence>
<sequence length="192" mass="21589">MIAMTTRRIADLPNFADMWEARMDRRTLLISSLGVLVASRATAEQLSLRSRLIGMWSLTEAVTVKGNETVPWFGRHPPIKGMINYNENGWMSVQIAGAPAGEISHADFYKLSAADRAVWFDEYYAYYGTFEVDEAARVVTHRVVNSLLPYETGTILKRDVSINEDTLSLVTPPRDDGSGKTTFNRLVWKKAI</sequence>
<dbReference type="InterPro" id="IPR024311">
    <property type="entry name" value="Lipocalin-like"/>
</dbReference>
<protein>
    <submittedName>
        <fullName evidence="2">Lipocalin-like domain-containing protein</fullName>
    </submittedName>
</protein>
<keyword evidence="3" id="KW-1185">Reference proteome</keyword>
<reference evidence="2 3" key="1">
    <citation type="submission" date="2021-03" db="EMBL/GenBank/DDBJ databases">
        <title>Genome Sequence of Bradyrhizobium vignae strain ISRA400.</title>
        <authorList>
            <person name="Tisa L.S."/>
            <person name="Svistoonoff S."/>
            <person name="Hocher V."/>
            <person name="Fall S."/>
            <person name="Zaiya A."/>
            <person name="Naing D."/>
            <person name="Niang N."/>
            <person name="Diouf A."/>
            <person name="Dasylva M.C."/>
            <person name="Toure O."/>
            <person name="Gueye M."/>
            <person name="Gully D."/>
            <person name="Tisseyre P."/>
            <person name="Simpson S."/>
            <person name="Morris K."/>
            <person name="Thomas W.K."/>
        </authorList>
    </citation>
    <scope>NUCLEOTIDE SEQUENCE [LARGE SCALE GENOMIC DNA]</scope>
    <source>
        <strain evidence="2 3">ISRA400</strain>
    </source>
</reference>
<feature type="domain" description="Lipocalin-like" evidence="1">
    <location>
        <begin position="53"/>
        <end position="191"/>
    </location>
</feature>
<name>A0ABS4A5S6_9BRAD</name>